<evidence type="ECO:0000256" key="4">
    <source>
        <dbReference type="RuleBase" id="RU000685"/>
    </source>
</evidence>
<dbReference type="AlphaFoldDB" id="A0AAV7AYU1"/>
<dbReference type="Pfam" id="PF00038">
    <property type="entry name" value="Filament"/>
    <property type="match status" value="1"/>
</dbReference>
<accession>A0AAV7AYU1</accession>
<evidence type="ECO:0000256" key="3">
    <source>
        <dbReference type="ARBA" id="ARBA00023054"/>
    </source>
</evidence>
<comment type="caution">
    <text evidence="7">The sequence shown here is derived from an EMBL/GenBank/DDBJ whole genome shotgun (WGS) entry which is preliminary data.</text>
</comment>
<evidence type="ECO:0000313" key="7">
    <source>
        <dbReference type="EMBL" id="KAG8566382.1"/>
    </source>
</evidence>
<dbReference type="GO" id="GO:0005882">
    <property type="term" value="C:intermediate filament"/>
    <property type="evidence" value="ECO:0007669"/>
    <property type="project" value="UniProtKB-KW"/>
</dbReference>
<keyword evidence="2 4" id="KW-0403">Intermediate filament</keyword>
<dbReference type="FunFam" id="1.20.5.1160:FF:000002">
    <property type="entry name" value="Type I keratin 10"/>
    <property type="match status" value="1"/>
</dbReference>
<evidence type="ECO:0000256" key="1">
    <source>
        <dbReference type="ARBA" id="ARBA00022744"/>
    </source>
</evidence>
<keyword evidence="8" id="KW-1185">Reference proteome</keyword>
<dbReference type="InterPro" id="IPR018039">
    <property type="entry name" value="IF_conserved"/>
</dbReference>
<dbReference type="PROSITE" id="PS00226">
    <property type="entry name" value="IF_ROD_1"/>
    <property type="match status" value="1"/>
</dbReference>
<evidence type="ECO:0000256" key="5">
    <source>
        <dbReference type="SAM" id="Coils"/>
    </source>
</evidence>
<dbReference type="Gene3D" id="1.20.5.500">
    <property type="entry name" value="Single helix bin"/>
    <property type="match status" value="1"/>
</dbReference>
<organism evidence="7 8">
    <name type="scientific">Engystomops pustulosus</name>
    <name type="common">Tungara frog</name>
    <name type="synonym">Physalaemus pustulosus</name>
    <dbReference type="NCBI Taxonomy" id="76066"/>
    <lineage>
        <taxon>Eukaryota</taxon>
        <taxon>Metazoa</taxon>
        <taxon>Chordata</taxon>
        <taxon>Craniata</taxon>
        <taxon>Vertebrata</taxon>
        <taxon>Euteleostomi</taxon>
        <taxon>Amphibia</taxon>
        <taxon>Batrachia</taxon>
        <taxon>Anura</taxon>
        <taxon>Neobatrachia</taxon>
        <taxon>Hyloidea</taxon>
        <taxon>Leptodactylidae</taxon>
        <taxon>Leiuperinae</taxon>
        <taxon>Engystomops</taxon>
    </lineage>
</organism>
<name>A0AAV7AYU1_ENGPU</name>
<protein>
    <recommendedName>
        <fullName evidence="6">IF rod domain-containing protein</fullName>
    </recommendedName>
</protein>
<dbReference type="Gene3D" id="1.20.5.170">
    <property type="match status" value="1"/>
</dbReference>
<keyword evidence="3 5" id="KW-0175">Coiled coil</keyword>
<dbReference type="GO" id="GO:0045109">
    <property type="term" value="P:intermediate filament organization"/>
    <property type="evidence" value="ECO:0007669"/>
    <property type="project" value="TreeGrafter"/>
</dbReference>
<dbReference type="PRINTS" id="PR01248">
    <property type="entry name" value="TYPE1KERATIN"/>
</dbReference>
<proteinExistence type="inferred from homology"/>
<comment type="similarity">
    <text evidence="4">Belongs to the intermediate filament family.</text>
</comment>
<dbReference type="Proteomes" id="UP000824782">
    <property type="component" value="Unassembled WGS sequence"/>
</dbReference>
<dbReference type="GO" id="GO:0005198">
    <property type="term" value="F:structural molecule activity"/>
    <property type="evidence" value="ECO:0007669"/>
    <property type="project" value="InterPro"/>
</dbReference>
<dbReference type="PROSITE" id="PS51842">
    <property type="entry name" value="IF_ROD_2"/>
    <property type="match status" value="1"/>
</dbReference>
<feature type="coiled-coil region" evidence="5">
    <location>
        <begin position="254"/>
        <end position="391"/>
    </location>
</feature>
<dbReference type="SMART" id="SM01391">
    <property type="entry name" value="Filament"/>
    <property type="match status" value="1"/>
</dbReference>
<dbReference type="SUPFAM" id="SSF64593">
    <property type="entry name" value="Intermediate filament protein, coiled coil region"/>
    <property type="match status" value="2"/>
</dbReference>
<evidence type="ECO:0000259" key="6">
    <source>
        <dbReference type="PROSITE" id="PS51842"/>
    </source>
</evidence>
<evidence type="ECO:0000256" key="2">
    <source>
        <dbReference type="ARBA" id="ARBA00022754"/>
    </source>
</evidence>
<keyword evidence="1" id="KW-0416">Keratin</keyword>
<dbReference type="InterPro" id="IPR002957">
    <property type="entry name" value="Keratin_I"/>
</dbReference>
<dbReference type="InterPro" id="IPR039008">
    <property type="entry name" value="IF_rod_dom"/>
</dbReference>
<evidence type="ECO:0000313" key="8">
    <source>
        <dbReference type="Proteomes" id="UP000824782"/>
    </source>
</evidence>
<feature type="coiled-coil region" evidence="5">
    <location>
        <begin position="78"/>
        <end position="119"/>
    </location>
</feature>
<feature type="domain" description="IF rod" evidence="6">
    <location>
        <begin position="81"/>
        <end position="392"/>
    </location>
</feature>
<dbReference type="EMBL" id="WNYA01000006">
    <property type="protein sequence ID" value="KAG8566382.1"/>
    <property type="molecule type" value="Genomic_DNA"/>
</dbReference>
<dbReference type="PANTHER" id="PTHR23239:SF383">
    <property type="entry name" value="KERATIN 12, GENE 1"/>
    <property type="match status" value="1"/>
</dbReference>
<dbReference type="PANTHER" id="PTHR23239">
    <property type="entry name" value="INTERMEDIATE FILAMENT"/>
    <property type="match status" value="1"/>
</dbReference>
<sequence>MYNQTSFKKVTSIQAGSVQSGSSSGGVYRTVSGGAYASSVYAGAGGLGTKISSTSRNNVAAGGFVQYGFVQYGGTRIMGNEKETMQNLNERLASYITQVHSLEKANAKLEGQIKEWYSKNSGGAERDDKRYFQTIEELRKKILDATLENASILLQIDNAKLAADDFKMKFESEQAVRLSVEKDTLELRKVVDQLTITRADLEMQIESLNEEIIYLKKNHIEDMDDLRKQATGSVNVEVDVAPPVDLGKIMEEMRAQYEQLVEKQRLEAKNMYEKKVQEWNIEIQINTSELEKYKKELNEYRQKVQELEIESEAELSKKNVAISMLENIEAQHVIQLADMQDNIRNIETLLQKTHRDVGNQHSEFILLLSLKKRLEEEIATYRSLLEGAASSIPK</sequence>
<gene>
    <name evidence="7" type="ORF">GDO81_013217</name>
</gene>
<reference evidence="7" key="1">
    <citation type="thesis" date="2020" institute="ProQuest LLC" country="789 East Eisenhower Parkway, Ann Arbor, MI, USA">
        <title>Comparative Genomics and Chromosome Evolution.</title>
        <authorList>
            <person name="Mudd A.B."/>
        </authorList>
    </citation>
    <scope>NUCLEOTIDE SEQUENCE</scope>
    <source>
        <strain evidence="7">237g6f4</strain>
        <tissue evidence="7">Blood</tissue>
    </source>
</reference>
<feature type="coiled-coil region" evidence="5">
    <location>
        <begin position="191"/>
        <end position="218"/>
    </location>
</feature>
<dbReference type="Gene3D" id="1.20.5.1160">
    <property type="entry name" value="Vasodilator-stimulated phosphoprotein"/>
    <property type="match status" value="1"/>
</dbReference>
<dbReference type="GO" id="GO:0030855">
    <property type="term" value="P:epithelial cell differentiation"/>
    <property type="evidence" value="ECO:0007669"/>
    <property type="project" value="TreeGrafter"/>
</dbReference>